<reference evidence="7 8" key="1">
    <citation type="submission" date="2024-01" db="EMBL/GenBank/DDBJ databases">
        <title>The genome of the rayed Mediterranean limpet Patella caerulea (Linnaeus, 1758).</title>
        <authorList>
            <person name="Anh-Thu Weber A."/>
            <person name="Halstead-Nussloch G."/>
        </authorList>
    </citation>
    <scope>NUCLEOTIDE SEQUENCE [LARGE SCALE GENOMIC DNA]</scope>
    <source>
        <strain evidence="7">AATW-2023a</strain>
        <tissue evidence="7">Whole specimen</tissue>
    </source>
</reference>
<dbReference type="InterPro" id="IPR050140">
    <property type="entry name" value="SRY-related_HMG-box_TF-like"/>
</dbReference>
<evidence type="ECO:0000259" key="6">
    <source>
        <dbReference type="PROSITE" id="PS50118"/>
    </source>
</evidence>
<protein>
    <recommendedName>
        <fullName evidence="6">HMG box domain-containing protein</fullName>
    </recommendedName>
</protein>
<dbReference type="PANTHER" id="PTHR10270">
    <property type="entry name" value="SOX TRANSCRIPTION FACTOR"/>
    <property type="match status" value="1"/>
</dbReference>
<evidence type="ECO:0000256" key="3">
    <source>
        <dbReference type="ARBA" id="ARBA00023242"/>
    </source>
</evidence>
<dbReference type="SMART" id="SM00398">
    <property type="entry name" value="HMG"/>
    <property type="match status" value="1"/>
</dbReference>
<comment type="caution">
    <text evidence="7">The sequence shown here is derived from an EMBL/GenBank/DDBJ whole genome shotgun (WGS) entry which is preliminary data.</text>
</comment>
<feature type="DNA-binding region" description="HMG box" evidence="4">
    <location>
        <begin position="59"/>
        <end position="127"/>
    </location>
</feature>
<feature type="region of interest" description="Disordered" evidence="5">
    <location>
        <begin position="1"/>
        <end position="25"/>
    </location>
</feature>
<feature type="region of interest" description="Disordered" evidence="5">
    <location>
        <begin position="206"/>
        <end position="226"/>
    </location>
</feature>
<dbReference type="SUPFAM" id="SSF47095">
    <property type="entry name" value="HMG-box"/>
    <property type="match status" value="1"/>
</dbReference>
<sequence>MVPQQNSISGDGNNNVESSPTHPKPCNLAASHFGSQQVNPNSATPYSDATNCKKAANHVKRPMNAFMVWSQMERRKISEVSPEMHNAEISKRLGRQWKLLNDDDRQPFIEEAERLRLLHLQEYPDYKYRPRKKSKAAEKVIGGKVSKPAKVRSDKSKKLVKTAQQLCESNNITTSSLSSVNTNRLKLKLTIDKKFKDSIRASKQVPVSTQLTPPAKVPSSPSVYRPPTPESASFYGEDMYDSAVAVTHVEPQKVLPTVQRVIDQQMDNSASLADLDNLTDVLQLPSNWQLELGNMDLAKLADTDFNIDFQGNNSNSASHFDFPDNSYQEVSEILGLENGWLESSLNSLIST</sequence>
<dbReference type="Proteomes" id="UP001347796">
    <property type="component" value="Unassembled WGS sequence"/>
</dbReference>
<evidence type="ECO:0000313" key="8">
    <source>
        <dbReference type="Proteomes" id="UP001347796"/>
    </source>
</evidence>
<dbReference type="GO" id="GO:0007420">
    <property type="term" value="P:brain development"/>
    <property type="evidence" value="ECO:0007669"/>
    <property type="project" value="TreeGrafter"/>
</dbReference>
<dbReference type="InterPro" id="IPR036910">
    <property type="entry name" value="HMG_box_dom_sf"/>
</dbReference>
<evidence type="ECO:0000256" key="5">
    <source>
        <dbReference type="SAM" id="MobiDB-lite"/>
    </source>
</evidence>
<keyword evidence="3 4" id="KW-0539">Nucleus</keyword>
<keyword evidence="2 4" id="KW-0238">DNA-binding</keyword>
<dbReference type="GO" id="GO:0030182">
    <property type="term" value="P:neuron differentiation"/>
    <property type="evidence" value="ECO:0007669"/>
    <property type="project" value="TreeGrafter"/>
</dbReference>
<name>A0AAN8JPA5_PATCE</name>
<feature type="domain" description="HMG box" evidence="6">
    <location>
        <begin position="59"/>
        <end position="127"/>
    </location>
</feature>
<evidence type="ECO:0000256" key="2">
    <source>
        <dbReference type="ARBA" id="ARBA00023125"/>
    </source>
</evidence>
<comment type="subcellular location">
    <subcellularLocation>
        <location evidence="1">Nucleus</location>
    </subcellularLocation>
</comment>
<dbReference type="CDD" id="cd22029">
    <property type="entry name" value="HMG-box_SoxC"/>
    <property type="match status" value="1"/>
</dbReference>
<accession>A0AAN8JPA5</accession>
<dbReference type="GO" id="GO:0000122">
    <property type="term" value="P:negative regulation of transcription by RNA polymerase II"/>
    <property type="evidence" value="ECO:0007669"/>
    <property type="project" value="TreeGrafter"/>
</dbReference>
<dbReference type="PROSITE" id="PS50118">
    <property type="entry name" value="HMG_BOX_2"/>
    <property type="match status" value="1"/>
</dbReference>
<dbReference type="AlphaFoldDB" id="A0AAN8JPA5"/>
<gene>
    <name evidence="7" type="ORF">SNE40_011169</name>
</gene>
<dbReference type="EMBL" id="JAZGQO010000008">
    <property type="protein sequence ID" value="KAK6178639.1"/>
    <property type="molecule type" value="Genomic_DNA"/>
</dbReference>
<proteinExistence type="predicted"/>
<dbReference type="Pfam" id="PF00505">
    <property type="entry name" value="HMG_box"/>
    <property type="match status" value="1"/>
</dbReference>
<dbReference type="InterPro" id="IPR009071">
    <property type="entry name" value="HMG_box_dom"/>
</dbReference>
<organism evidence="7 8">
    <name type="scientific">Patella caerulea</name>
    <name type="common">Rayed Mediterranean limpet</name>
    <dbReference type="NCBI Taxonomy" id="87958"/>
    <lineage>
        <taxon>Eukaryota</taxon>
        <taxon>Metazoa</taxon>
        <taxon>Spiralia</taxon>
        <taxon>Lophotrochozoa</taxon>
        <taxon>Mollusca</taxon>
        <taxon>Gastropoda</taxon>
        <taxon>Patellogastropoda</taxon>
        <taxon>Patelloidea</taxon>
        <taxon>Patellidae</taxon>
        <taxon>Patella</taxon>
    </lineage>
</organism>
<evidence type="ECO:0000256" key="4">
    <source>
        <dbReference type="PROSITE-ProRule" id="PRU00267"/>
    </source>
</evidence>
<dbReference type="PANTHER" id="PTHR10270:SF323">
    <property type="entry name" value="TRANSCRIPTION FACTOR SOX-14-RELATED"/>
    <property type="match status" value="1"/>
</dbReference>
<dbReference type="GO" id="GO:0005634">
    <property type="term" value="C:nucleus"/>
    <property type="evidence" value="ECO:0007669"/>
    <property type="project" value="UniProtKB-SubCell"/>
</dbReference>
<feature type="compositionally biased region" description="Polar residues" evidence="5">
    <location>
        <begin position="1"/>
        <end position="21"/>
    </location>
</feature>
<dbReference type="GO" id="GO:0001228">
    <property type="term" value="F:DNA-binding transcription activator activity, RNA polymerase II-specific"/>
    <property type="evidence" value="ECO:0007669"/>
    <property type="project" value="TreeGrafter"/>
</dbReference>
<evidence type="ECO:0000256" key="1">
    <source>
        <dbReference type="ARBA" id="ARBA00004123"/>
    </source>
</evidence>
<dbReference type="GO" id="GO:0000978">
    <property type="term" value="F:RNA polymerase II cis-regulatory region sequence-specific DNA binding"/>
    <property type="evidence" value="ECO:0007669"/>
    <property type="project" value="TreeGrafter"/>
</dbReference>
<dbReference type="Gene3D" id="1.10.30.10">
    <property type="entry name" value="High mobility group box domain"/>
    <property type="match status" value="1"/>
</dbReference>
<keyword evidence="8" id="KW-1185">Reference proteome</keyword>
<dbReference type="FunFam" id="1.10.30.10:FF:000007">
    <property type="entry name" value="Transcription factor SOX"/>
    <property type="match status" value="1"/>
</dbReference>
<evidence type="ECO:0000313" key="7">
    <source>
        <dbReference type="EMBL" id="KAK6178639.1"/>
    </source>
</evidence>